<comment type="caution">
    <text evidence="4">The sequence shown here is derived from an EMBL/GenBank/DDBJ whole genome shotgun (WGS) entry which is preliminary data.</text>
</comment>
<dbReference type="InterPro" id="IPR002347">
    <property type="entry name" value="SDR_fam"/>
</dbReference>
<dbReference type="SMART" id="SM00822">
    <property type="entry name" value="PKS_KR"/>
    <property type="match status" value="1"/>
</dbReference>
<dbReference type="PROSITE" id="PS00061">
    <property type="entry name" value="ADH_SHORT"/>
    <property type="match status" value="1"/>
</dbReference>
<evidence type="ECO:0000313" key="4">
    <source>
        <dbReference type="EMBL" id="EKE73633.1"/>
    </source>
</evidence>
<gene>
    <name evidence="4" type="ORF">P24_13116</name>
</gene>
<proteinExistence type="inferred from homology"/>
<keyword evidence="5" id="KW-1185">Reference proteome</keyword>
<feature type="domain" description="Ketoreductase" evidence="3">
    <location>
        <begin position="7"/>
        <end position="187"/>
    </location>
</feature>
<dbReference type="PRINTS" id="PR00080">
    <property type="entry name" value="SDRFAMILY"/>
</dbReference>
<dbReference type="SUPFAM" id="SSF51735">
    <property type="entry name" value="NAD(P)-binding Rossmann-fold domains"/>
    <property type="match status" value="1"/>
</dbReference>
<dbReference type="PANTHER" id="PTHR42760">
    <property type="entry name" value="SHORT-CHAIN DEHYDROGENASES/REDUCTASES FAMILY MEMBER"/>
    <property type="match status" value="1"/>
</dbReference>
<evidence type="ECO:0000313" key="5">
    <source>
        <dbReference type="Proteomes" id="UP000006746"/>
    </source>
</evidence>
<dbReference type="FunFam" id="3.40.50.720:FF:000084">
    <property type="entry name" value="Short-chain dehydrogenase reductase"/>
    <property type="match status" value="1"/>
</dbReference>
<sequence length="244" mass="25385">MISFEGRVLLMSGAAGGIGLATARVFAHAGASLALGDLDERRLEEACATLDLPADRLLLATHDVTDPESSRKLVKQAQEKFGGVDVVVPNAGLYPTDPFADMSAASWSRTLAVNLDGVFHLCQAALPALRPDASMVLVASMAAHYGSPTHAHYAAAKGGVLSLARSLAKELAPVRVNAISPGLIDTPMVRPLMQARGPELLNATPLRRLGTPEEVANCIAFLASPLASYVTGATLHANGGLYIA</sequence>
<dbReference type="RefSeq" id="WP_008945228.1">
    <property type="nucleotide sequence ID" value="NZ_AMRL01000017.1"/>
</dbReference>
<dbReference type="Proteomes" id="UP000006746">
    <property type="component" value="Unassembled WGS sequence"/>
</dbReference>
<dbReference type="InterPro" id="IPR020904">
    <property type="entry name" value="Sc_DH/Rdtase_CS"/>
</dbReference>
<dbReference type="STRING" id="1207063.P24_13116"/>
<reference evidence="4 5" key="1">
    <citation type="journal article" date="2012" name="J. Bacteriol.">
        <title>Genome Sequence of Oceanibaculum indicum Type Strain P24.</title>
        <authorList>
            <person name="Lai Q."/>
            <person name="Shao Z."/>
        </authorList>
    </citation>
    <scope>NUCLEOTIDE SEQUENCE [LARGE SCALE GENOMIC DNA]</scope>
    <source>
        <strain evidence="4 5">P24</strain>
    </source>
</reference>
<dbReference type="GO" id="GO:0006633">
    <property type="term" value="P:fatty acid biosynthetic process"/>
    <property type="evidence" value="ECO:0007669"/>
    <property type="project" value="TreeGrafter"/>
</dbReference>
<dbReference type="InterPro" id="IPR036291">
    <property type="entry name" value="NAD(P)-bd_dom_sf"/>
</dbReference>
<dbReference type="PANTHER" id="PTHR42760:SF133">
    <property type="entry name" value="3-OXOACYL-[ACYL-CARRIER-PROTEIN] REDUCTASE"/>
    <property type="match status" value="1"/>
</dbReference>
<protein>
    <submittedName>
        <fullName evidence="4">3-oxoacyl-acyl-carrier protein reductase</fullName>
    </submittedName>
</protein>
<evidence type="ECO:0000256" key="2">
    <source>
        <dbReference type="ARBA" id="ARBA00023002"/>
    </source>
</evidence>
<dbReference type="GO" id="GO:0048038">
    <property type="term" value="F:quinone binding"/>
    <property type="evidence" value="ECO:0007669"/>
    <property type="project" value="TreeGrafter"/>
</dbReference>
<name>K2JEW5_9PROT</name>
<evidence type="ECO:0000256" key="1">
    <source>
        <dbReference type="ARBA" id="ARBA00006484"/>
    </source>
</evidence>
<evidence type="ECO:0000259" key="3">
    <source>
        <dbReference type="SMART" id="SM00822"/>
    </source>
</evidence>
<dbReference type="InterPro" id="IPR057326">
    <property type="entry name" value="KR_dom"/>
</dbReference>
<accession>K2JEW5</accession>
<dbReference type="EMBL" id="AMRL01000017">
    <property type="protein sequence ID" value="EKE73633.1"/>
    <property type="molecule type" value="Genomic_DNA"/>
</dbReference>
<keyword evidence="2" id="KW-0560">Oxidoreductase</keyword>
<organism evidence="4 5">
    <name type="scientific">Oceanibaculum indicum P24</name>
    <dbReference type="NCBI Taxonomy" id="1207063"/>
    <lineage>
        <taxon>Bacteria</taxon>
        <taxon>Pseudomonadati</taxon>
        <taxon>Pseudomonadota</taxon>
        <taxon>Alphaproteobacteria</taxon>
        <taxon>Rhodospirillales</taxon>
        <taxon>Oceanibaculaceae</taxon>
        <taxon>Oceanibaculum</taxon>
    </lineage>
</organism>
<dbReference type="PRINTS" id="PR00081">
    <property type="entry name" value="GDHRDH"/>
</dbReference>
<dbReference type="Gene3D" id="3.40.50.720">
    <property type="entry name" value="NAD(P)-binding Rossmann-like Domain"/>
    <property type="match status" value="1"/>
</dbReference>
<dbReference type="eggNOG" id="COG1028">
    <property type="taxonomic scope" value="Bacteria"/>
</dbReference>
<dbReference type="GO" id="GO:0016616">
    <property type="term" value="F:oxidoreductase activity, acting on the CH-OH group of donors, NAD or NADP as acceptor"/>
    <property type="evidence" value="ECO:0007669"/>
    <property type="project" value="UniProtKB-ARBA"/>
</dbReference>
<dbReference type="Pfam" id="PF13561">
    <property type="entry name" value="adh_short_C2"/>
    <property type="match status" value="1"/>
</dbReference>
<comment type="similarity">
    <text evidence="1">Belongs to the short-chain dehydrogenases/reductases (SDR) family.</text>
</comment>
<dbReference type="AlphaFoldDB" id="K2JEW5"/>